<reference evidence="3" key="1">
    <citation type="submission" date="2014-09" db="EMBL/GenBank/DDBJ databases">
        <authorList>
            <person name="Magalhaes I.L.F."/>
            <person name="Oliveira U."/>
            <person name="Santos F.R."/>
            <person name="Vidigal T.H.D.A."/>
            <person name="Brescovit A.D."/>
            <person name="Santos A.J."/>
        </authorList>
    </citation>
    <scope>NUCLEOTIDE SEQUENCE</scope>
    <source>
        <tissue evidence="3">Shoot tissue taken approximately 20 cm above the soil surface</tissue>
    </source>
</reference>
<evidence type="ECO:0000313" key="3">
    <source>
        <dbReference type="EMBL" id="JAE22548.1"/>
    </source>
</evidence>
<proteinExistence type="predicted"/>
<dbReference type="AlphaFoldDB" id="A0A0A9GPG4"/>
<name>A0A0A9GPG4_ARUDO</name>
<keyword evidence="2" id="KW-0472">Membrane</keyword>
<keyword evidence="2" id="KW-0812">Transmembrane</keyword>
<feature type="transmembrane region" description="Helical" evidence="2">
    <location>
        <begin position="52"/>
        <end position="71"/>
    </location>
</feature>
<dbReference type="EMBL" id="GBRH01175348">
    <property type="protein sequence ID" value="JAE22548.1"/>
    <property type="molecule type" value="Transcribed_RNA"/>
</dbReference>
<sequence>MVPYPANTYKRFLICIAAPSKRTTGASAISSHFNSGAGKSANVALMSMEPTFFPSFVFFFAAGGAGAVGPVRRLSLEDQIAADEEDEEAHRKSATRTRPRMATTARATRCFGGRAFAAGLAIGRRAGGLE</sequence>
<organism evidence="3">
    <name type="scientific">Arundo donax</name>
    <name type="common">Giant reed</name>
    <name type="synonym">Donax arundinaceus</name>
    <dbReference type="NCBI Taxonomy" id="35708"/>
    <lineage>
        <taxon>Eukaryota</taxon>
        <taxon>Viridiplantae</taxon>
        <taxon>Streptophyta</taxon>
        <taxon>Embryophyta</taxon>
        <taxon>Tracheophyta</taxon>
        <taxon>Spermatophyta</taxon>
        <taxon>Magnoliopsida</taxon>
        <taxon>Liliopsida</taxon>
        <taxon>Poales</taxon>
        <taxon>Poaceae</taxon>
        <taxon>PACMAD clade</taxon>
        <taxon>Arundinoideae</taxon>
        <taxon>Arundineae</taxon>
        <taxon>Arundo</taxon>
    </lineage>
</organism>
<accession>A0A0A9GPG4</accession>
<evidence type="ECO:0000256" key="2">
    <source>
        <dbReference type="SAM" id="Phobius"/>
    </source>
</evidence>
<protein>
    <submittedName>
        <fullName evidence="3">Uncharacterized protein</fullName>
    </submittedName>
</protein>
<feature type="region of interest" description="Disordered" evidence="1">
    <location>
        <begin position="82"/>
        <end position="103"/>
    </location>
</feature>
<evidence type="ECO:0000256" key="1">
    <source>
        <dbReference type="SAM" id="MobiDB-lite"/>
    </source>
</evidence>
<reference evidence="3" key="2">
    <citation type="journal article" date="2015" name="Data Brief">
        <title>Shoot transcriptome of the giant reed, Arundo donax.</title>
        <authorList>
            <person name="Barrero R.A."/>
            <person name="Guerrero F.D."/>
            <person name="Moolhuijzen P."/>
            <person name="Goolsby J.A."/>
            <person name="Tidwell J."/>
            <person name="Bellgard S.E."/>
            <person name="Bellgard M.I."/>
        </authorList>
    </citation>
    <scope>NUCLEOTIDE SEQUENCE</scope>
    <source>
        <tissue evidence="3">Shoot tissue taken approximately 20 cm above the soil surface</tissue>
    </source>
</reference>
<keyword evidence="2" id="KW-1133">Transmembrane helix</keyword>